<keyword evidence="5" id="KW-0460">Magnesium</keyword>
<feature type="domain" description="Glycosyltransferase 2-like" evidence="10">
    <location>
        <begin position="8"/>
        <end position="124"/>
    </location>
</feature>
<dbReference type="InterPro" id="IPR050256">
    <property type="entry name" value="Glycosyltransferase_2"/>
</dbReference>
<dbReference type="InterPro" id="IPR029044">
    <property type="entry name" value="Nucleotide-diphossugar_trans"/>
</dbReference>
<dbReference type="Proteomes" id="UP000244240">
    <property type="component" value="Unassembled WGS sequence"/>
</dbReference>
<evidence type="ECO:0000256" key="1">
    <source>
        <dbReference type="ARBA" id="ARBA00001946"/>
    </source>
</evidence>
<dbReference type="AlphaFoldDB" id="A0A2T6B7Z5"/>
<dbReference type="OrthoDB" id="396512at2"/>
<protein>
    <recommendedName>
        <fullName evidence="7">Glucosyl-3-phosphoglycerate synthase</fullName>
        <ecNumber evidence="6">2.4.1.266</ecNumber>
    </recommendedName>
</protein>
<proteinExistence type="inferred from homology"/>
<evidence type="ECO:0000256" key="4">
    <source>
        <dbReference type="ARBA" id="ARBA00022679"/>
    </source>
</evidence>
<keyword evidence="3" id="KW-0328">Glycosyltransferase</keyword>
<keyword evidence="4 11" id="KW-0808">Transferase</keyword>
<dbReference type="InterPro" id="IPR001173">
    <property type="entry name" value="Glyco_trans_2-like"/>
</dbReference>
<comment type="similarity">
    <text evidence="2">Belongs to the glycosyltransferase 2 family.</text>
</comment>
<evidence type="ECO:0000256" key="7">
    <source>
        <dbReference type="ARBA" id="ARBA00040894"/>
    </source>
</evidence>
<evidence type="ECO:0000259" key="10">
    <source>
        <dbReference type="Pfam" id="PF00535"/>
    </source>
</evidence>
<comment type="catalytic activity">
    <reaction evidence="8">
        <text>(2R)-3-phosphoglycerate + UDP-alpha-D-glucose = (2R)-2-O-(alpha-D-glucopyranosyl)-3-phospho-glycerate + UDP + H(+)</text>
        <dbReference type="Rhea" id="RHEA:31319"/>
        <dbReference type="ChEBI" id="CHEBI:15378"/>
        <dbReference type="ChEBI" id="CHEBI:58223"/>
        <dbReference type="ChEBI" id="CHEBI:58272"/>
        <dbReference type="ChEBI" id="CHEBI:58885"/>
        <dbReference type="ChEBI" id="CHEBI:62600"/>
        <dbReference type="EC" id="2.4.1.266"/>
    </reaction>
    <physiologicalReaction direction="left-to-right" evidence="8">
        <dbReference type="Rhea" id="RHEA:31320"/>
    </physiologicalReaction>
</comment>
<keyword evidence="12" id="KW-1185">Reference proteome</keyword>
<dbReference type="PANTHER" id="PTHR48090">
    <property type="entry name" value="UNDECAPRENYL-PHOSPHATE 4-DEOXY-4-FORMAMIDO-L-ARABINOSE TRANSFERASE-RELATED"/>
    <property type="match status" value="1"/>
</dbReference>
<name>A0A2T6B7Z5_9BACL</name>
<reference evidence="11 12" key="1">
    <citation type="submission" date="2018-04" db="EMBL/GenBank/DDBJ databases">
        <title>Genomic Encyclopedia of Archaeal and Bacterial Type Strains, Phase II (KMG-II): from individual species to whole genera.</title>
        <authorList>
            <person name="Goeker M."/>
        </authorList>
    </citation>
    <scope>NUCLEOTIDE SEQUENCE [LARGE SCALE GENOMIC DNA]</scope>
    <source>
        <strain evidence="11 12">DSM 45787</strain>
    </source>
</reference>
<sequence>MKKKAVVSAVVPAYNEEQRIGSTLKALRRIREVDEIIVVDDGSKDTTAQQARRYADCVVSLPRNVGKGEAINQGVNYATGTVFLFIDADLKEHARLCGALLEPVLKGESDMTIARFPASQKKGGFGLVKGLARSGVRCLTGYHLEAVLSGQRAVTRELMTHIGRAFPGFGVEVGMTVRALKNGYSVKEIPLPMNHRETGRDLKGFLHRGKQFVSILKTLIHLWRQPA</sequence>
<dbReference type="RefSeq" id="WP_108025936.1">
    <property type="nucleotide sequence ID" value="NZ_QBKR01000031.1"/>
</dbReference>
<evidence type="ECO:0000256" key="5">
    <source>
        <dbReference type="ARBA" id="ARBA00022842"/>
    </source>
</evidence>
<evidence type="ECO:0000313" key="11">
    <source>
        <dbReference type="EMBL" id="PTX52189.1"/>
    </source>
</evidence>
<dbReference type="SUPFAM" id="SSF53448">
    <property type="entry name" value="Nucleotide-diphospho-sugar transferases"/>
    <property type="match status" value="1"/>
</dbReference>
<dbReference type="EC" id="2.4.1.266" evidence="6"/>
<dbReference type="CDD" id="cd04179">
    <property type="entry name" value="DPM_DPG-synthase_like"/>
    <property type="match status" value="1"/>
</dbReference>
<comment type="catalytic activity">
    <reaction evidence="9">
        <text>an NDP-alpha-D-glucose + (2R)-3-phosphoglycerate = (2R)-2-O-(alpha-D-glucopyranosyl)-3-phospho-glycerate + a ribonucleoside 5'-diphosphate + H(+)</text>
        <dbReference type="Rhea" id="RHEA:47244"/>
        <dbReference type="ChEBI" id="CHEBI:15378"/>
        <dbReference type="ChEBI" id="CHEBI:57930"/>
        <dbReference type="ChEBI" id="CHEBI:58272"/>
        <dbReference type="ChEBI" id="CHEBI:62600"/>
        <dbReference type="ChEBI" id="CHEBI:76533"/>
        <dbReference type="EC" id="2.4.1.266"/>
    </reaction>
    <physiologicalReaction direction="left-to-right" evidence="9">
        <dbReference type="Rhea" id="RHEA:47245"/>
    </physiologicalReaction>
</comment>
<gene>
    <name evidence="11" type="ORF">C8P63_1315</name>
</gene>
<comment type="cofactor">
    <cofactor evidence="1">
        <name>Mg(2+)</name>
        <dbReference type="ChEBI" id="CHEBI:18420"/>
    </cofactor>
</comment>
<dbReference type="Pfam" id="PF00535">
    <property type="entry name" value="Glycos_transf_2"/>
    <property type="match status" value="1"/>
</dbReference>
<evidence type="ECO:0000256" key="8">
    <source>
        <dbReference type="ARBA" id="ARBA00048689"/>
    </source>
</evidence>
<dbReference type="PANTHER" id="PTHR48090:SF10">
    <property type="entry name" value="GLUCOSYL-3-PHOSPHOGLYCERATE SYNTHASE"/>
    <property type="match status" value="1"/>
</dbReference>
<evidence type="ECO:0000256" key="3">
    <source>
        <dbReference type="ARBA" id="ARBA00022676"/>
    </source>
</evidence>
<comment type="caution">
    <text evidence="11">The sequence shown here is derived from an EMBL/GenBank/DDBJ whole genome shotgun (WGS) entry which is preliminary data.</text>
</comment>
<dbReference type="EMBL" id="QBKR01000031">
    <property type="protein sequence ID" value="PTX52189.1"/>
    <property type="molecule type" value="Genomic_DNA"/>
</dbReference>
<accession>A0A2T6B7Z5</accession>
<dbReference type="GO" id="GO:0016757">
    <property type="term" value="F:glycosyltransferase activity"/>
    <property type="evidence" value="ECO:0007669"/>
    <property type="project" value="UniProtKB-KW"/>
</dbReference>
<dbReference type="Gene3D" id="3.90.550.10">
    <property type="entry name" value="Spore Coat Polysaccharide Biosynthesis Protein SpsA, Chain A"/>
    <property type="match status" value="1"/>
</dbReference>
<evidence type="ECO:0000313" key="12">
    <source>
        <dbReference type="Proteomes" id="UP000244240"/>
    </source>
</evidence>
<organism evidence="11 12">
    <name type="scientific">Melghirimyces profundicolus</name>
    <dbReference type="NCBI Taxonomy" id="1242148"/>
    <lineage>
        <taxon>Bacteria</taxon>
        <taxon>Bacillati</taxon>
        <taxon>Bacillota</taxon>
        <taxon>Bacilli</taxon>
        <taxon>Bacillales</taxon>
        <taxon>Thermoactinomycetaceae</taxon>
        <taxon>Melghirimyces</taxon>
    </lineage>
</organism>
<evidence type="ECO:0000256" key="9">
    <source>
        <dbReference type="ARBA" id="ARBA00048997"/>
    </source>
</evidence>
<evidence type="ECO:0000256" key="2">
    <source>
        <dbReference type="ARBA" id="ARBA00006739"/>
    </source>
</evidence>
<evidence type="ECO:0000256" key="6">
    <source>
        <dbReference type="ARBA" id="ARBA00039022"/>
    </source>
</evidence>